<evidence type="ECO:0000313" key="1">
    <source>
        <dbReference type="EMBL" id="QDY70268.1"/>
    </source>
</evidence>
<dbReference type="GO" id="GO:0016773">
    <property type="term" value="F:phosphotransferase activity, alcohol group as acceptor"/>
    <property type="evidence" value="ECO:0007669"/>
    <property type="project" value="InterPro"/>
</dbReference>
<name>A0A5B8J065_9RHOB</name>
<accession>A0A5B8J065</accession>
<dbReference type="OrthoDB" id="3638028at2"/>
<evidence type="ECO:0000313" key="2">
    <source>
        <dbReference type="Proteomes" id="UP000318483"/>
    </source>
</evidence>
<proteinExistence type="predicted"/>
<dbReference type="GO" id="GO:0019748">
    <property type="term" value="P:secondary metabolic process"/>
    <property type="evidence" value="ECO:0007669"/>
    <property type="project" value="InterPro"/>
</dbReference>
<dbReference type="InterPro" id="IPR006748">
    <property type="entry name" value="NH2Glyco/OHUrea_AB-resist_kin"/>
</dbReference>
<reference evidence="1 2" key="1">
    <citation type="submission" date="2019-07" db="EMBL/GenBank/DDBJ databases">
        <title>Litoreibacter alkalisoli sp. nov., isolated from saline-alkaline soil.</title>
        <authorList>
            <person name="Wang S."/>
            <person name="Xu L."/>
            <person name="Xing Y.-T."/>
            <person name="Sun J.-Q."/>
        </authorList>
    </citation>
    <scope>NUCLEOTIDE SEQUENCE [LARGE SCALE GENOMIC DNA]</scope>
    <source>
        <strain evidence="1 2">LN3S51</strain>
    </source>
</reference>
<dbReference type="EMBL" id="CP042261">
    <property type="protein sequence ID" value="QDY70268.1"/>
    <property type="molecule type" value="Genomic_DNA"/>
</dbReference>
<keyword evidence="1" id="KW-0808">Transferase</keyword>
<dbReference type="Gene3D" id="3.90.1200.10">
    <property type="match status" value="1"/>
</dbReference>
<dbReference type="Proteomes" id="UP000318483">
    <property type="component" value="Chromosome"/>
</dbReference>
<dbReference type="InterPro" id="IPR011009">
    <property type="entry name" value="Kinase-like_dom_sf"/>
</dbReference>
<sequence>MFDPYLKKWALLGDGEPLVTHTSRLLPVLKAGEPAMLKLCLTDEERRGSRLLEQWAGEGAARVFARDGLAVLMERATGQRDLANMARGGEDDVTCLVLCCVAQQLHNHRLAPSSFVPMNRWFRALRDVGAAEGGVFSEAAKLIDKLLEDQRDIHVLHGDLHHGNVLDFGARGWLAIDPKGLVGERAFEYVALFSNPDLVNPNVPAASDQTCFRRRVAIVAEAARLDRRRLLQWVFVGMGLSASWFVEENSPFATIPLTIAEFARVELNN</sequence>
<dbReference type="AlphaFoldDB" id="A0A5B8J065"/>
<dbReference type="KEGG" id="lit:FPZ52_06770"/>
<gene>
    <name evidence="1" type="ORF">FPZ52_06770</name>
</gene>
<dbReference type="Pfam" id="PF04655">
    <property type="entry name" value="APH_6_hur"/>
    <property type="match status" value="1"/>
</dbReference>
<organism evidence="1 2">
    <name type="scientific">Qingshengfaniella alkalisoli</name>
    <dbReference type="NCBI Taxonomy" id="2599296"/>
    <lineage>
        <taxon>Bacteria</taxon>
        <taxon>Pseudomonadati</taxon>
        <taxon>Pseudomonadota</taxon>
        <taxon>Alphaproteobacteria</taxon>
        <taxon>Rhodobacterales</taxon>
        <taxon>Paracoccaceae</taxon>
        <taxon>Qingshengfaniella</taxon>
    </lineage>
</organism>
<dbReference type="SUPFAM" id="SSF56112">
    <property type="entry name" value="Protein kinase-like (PK-like)"/>
    <property type="match status" value="1"/>
</dbReference>
<protein>
    <submittedName>
        <fullName evidence="1">APH(6) family putative aminoglycoside O-phosphotransferase</fullName>
    </submittedName>
</protein>
<keyword evidence="2" id="KW-1185">Reference proteome</keyword>